<evidence type="ECO:0000256" key="2">
    <source>
        <dbReference type="SAM" id="Phobius"/>
    </source>
</evidence>
<feature type="domain" description="Tyrosine-protein kinase ephrin type A/B receptor-like" evidence="3">
    <location>
        <begin position="303"/>
        <end position="345"/>
    </location>
</feature>
<dbReference type="AlphaFoldDB" id="A0A9W7A582"/>
<keyword evidence="5" id="KW-1185">Reference proteome</keyword>
<keyword evidence="2" id="KW-0812">Transmembrane</keyword>
<dbReference type="Gene3D" id="2.10.50.10">
    <property type="entry name" value="Tumor Necrosis Factor Receptor, subunit A, domain 2"/>
    <property type="match status" value="3"/>
</dbReference>
<protein>
    <recommendedName>
        <fullName evidence="3">Tyrosine-protein kinase ephrin type A/B receptor-like domain-containing protein</fullName>
    </recommendedName>
</protein>
<keyword evidence="2" id="KW-0472">Membrane</keyword>
<dbReference type="SUPFAM" id="SSF57184">
    <property type="entry name" value="Growth factor receptor domain"/>
    <property type="match status" value="1"/>
</dbReference>
<dbReference type="InterPro" id="IPR009030">
    <property type="entry name" value="Growth_fac_rcpt_cys_sf"/>
</dbReference>
<evidence type="ECO:0000256" key="1">
    <source>
        <dbReference type="SAM" id="MobiDB-lite"/>
    </source>
</evidence>
<dbReference type="PANTHER" id="PTHR46967">
    <property type="entry name" value="INSULIN-LIKE GROWTH FACTOR BINDING PROTEIN,N-TERMINAL"/>
    <property type="match status" value="1"/>
</dbReference>
<sequence>MRGDKKPAKLHALLLLPTSSTLNPKATLGGRGGWLLPKGTHALLLLLLLLRTLLPAEGATWECLDGITGEWGEPCPSGKYCIEDDTLGFNTCCACEIGSYCVGHILTRYSFGDGNCWGSNQAGDNAPMTPCPAGKFNTAKSMSTCGFCEAGKATPVPEGATECSICDLGMYHEANDGTAHCHFCAEGKYAPEASSSSCTDCDAGKYAPDEGRISCVDCPAGSNSPAGSYFCNLCDKGEYGFYNSEVDKGCLACQPGKYNVVPGLNCVNCAVGTYIGVNATDSTLHDEEADCLPCPAGKQVTSTGALDCNQCGAGSYKEAASDLPCNLCKAGKASKKVGSVSQDDCRKCDNSLVQYDDLEDKGLTSCKTINCKKGEYLSDQGCRECNIIFSVCVCVGGAALLLFACVYVEKVATERMKLLQLKILSTFFQTSELTTHINIQWPKIAFLSLPFSMPMSDATCLTPLFWDSRWSFLLFIYVPLMFFLFLYFKWRKLPIGSSREKKLQQLGVFLLMLWYSPVLLAAASMYDCVEDVENGGGWFLRADTSTPCQYKKKEVSMEYIKSLDYIDWHAFVVGMFIGLGFPSYIFVTLRRHRRKGKLNASSPYTALFEWYIPSQCTFETAQMMRKALLILAGGIPFSRVLSPNLDFWGWKPSLKLETRIQAYSILSVNVLFFLFFLKLRPMIKEPSRIFKRLNLFSTAEGMSILITICGNFLALFGTFYNKQAYNIGLVFAYMNFSFATIFLIVFAVEIRRSTVNIGFNERSASGVQGGKMKLSRGLTSAMKNWKMHHETMERHMQDEDIDDFTKTQLLKESNLILNRVRVEVRDELVIKEEKLAASFSDMNALEEDIGYASLRLRNEGYTGDESLSHSKVKKLIKKLENKEKKHKAMVSGADVQSWLDGLIWVFDKMKSDENWEKQWKSRQEAGRSSKNLLRVIGEEDQMVHILKLLEGEVIQTSKRKLEMVDLSRRNLEAAALGESDTTVESAKTVETVEEETDEEMGRERDSSTGSSYFEGINPMKVLGPARGKKQWDLSGSARHLVNSVTGEKKPIGTPSGGASGGGGEPPARGGKKQ</sequence>
<dbReference type="Pfam" id="PF07699">
    <property type="entry name" value="Ephrin_rec_like"/>
    <property type="match status" value="2"/>
</dbReference>
<feature type="transmembrane region" description="Helical" evidence="2">
    <location>
        <begin position="698"/>
        <end position="719"/>
    </location>
</feature>
<proteinExistence type="predicted"/>
<feature type="transmembrane region" description="Helical" evidence="2">
    <location>
        <begin position="387"/>
        <end position="408"/>
    </location>
</feature>
<feature type="compositionally biased region" description="Gly residues" evidence="1">
    <location>
        <begin position="1054"/>
        <end position="1064"/>
    </location>
</feature>
<dbReference type="SMART" id="SM01411">
    <property type="entry name" value="Ephrin_rec_like"/>
    <property type="match status" value="4"/>
</dbReference>
<reference evidence="5" key="1">
    <citation type="journal article" date="2023" name="Commun. Biol.">
        <title>Genome analysis of Parmales, the sister group of diatoms, reveals the evolutionary specialization of diatoms from phago-mixotrophs to photoautotrophs.</title>
        <authorList>
            <person name="Ban H."/>
            <person name="Sato S."/>
            <person name="Yoshikawa S."/>
            <person name="Yamada K."/>
            <person name="Nakamura Y."/>
            <person name="Ichinomiya M."/>
            <person name="Sato N."/>
            <person name="Blanc-Mathieu R."/>
            <person name="Endo H."/>
            <person name="Kuwata A."/>
            <person name="Ogata H."/>
        </authorList>
    </citation>
    <scope>NUCLEOTIDE SEQUENCE [LARGE SCALE GENOMIC DNA]</scope>
    <source>
        <strain evidence="5">NIES 3700</strain>
    </source>
</reference>
<dbReference type="InterPro" id="IPR011641">
    <property type="entry name" value="Tyr-kin_ephrin_A/B_rcpt-like"/>
</dbReference>
<feature type="transmembrane region" description="Helical" evidence="2">
    <location>
        <begin position="444"/>
        <end position="466"/>
    </location>
</feature>
<comment type="caution">
    <text evidence="4">The sequence shown here is derived from an EMBL/GenBank/DDBJ whole genome shotgun (WGS) entry which is preliminary data.</text>
</comment>
<organism evidence="4 5">
    <name type="scientific">Triparma laevis f. longispina</name>
    <dbReference type="NCBI Taxonomy" id="1714387"/>
    <lineage>
        <taxon>Eukaryota</taxon>
        <taxon>Sar</taxon>
        <taxon>Stramenopiles</taxon>
        <taxon>Ochrophyta</taxon>
        <taxon>Bolidophyceae</taxon>
        <taxon>Parmales</taxon>
        <taxon>Triparmaceae</taxon>
        <taxon>Triparma</taxon>
    </lineage>
</organism>
<feature type="transmembrane region" description="Helical" evidence="2">
    <location>
        <begin position="568"/>
        <end position="587"/>
    </location>
</feature>
<feature type="transmembrane region" description="Helical" evidence="2">
    <location>
        <begin position="627"/>
        <end position="648"/>
    </location>
</feature>
<feature type="transmembrane region" description="Helical" evidence="2">
    <location>
        <begin position="472"/>
        <end position="488"/>
    </location>
</feature>
<feature type="transmembrane region" description="Helical" evidence="2">
    <location>
        <begin position="725"/>
        <end position="748"/>
    </location>
</feature>
<feature type="transmembrane region" description="Helical" evidence="2">
    <location>
        <begin position="508"/>
        <end position="526"/>
    </location>
</feature>
<dbReference type="Proteomes" id="UP001165122">
    <property type="component" value="Unassembled WGS sequence"/>
</dbReference>
<feature type="transmembrane region" description="Helical" evidence="2">
    <location>
        <begin position="660"/>
        <end position="677"/>
    </location>
</feature>
<gene>
    <name evidence="4" type="ORF">TrLO_g13780</name>
</gene>
<evidence type="ECO:0000313" key="5">
    <source>
        <dbReference type="Proteomes" id="UP001165122"/>
    </source>
</evidence>
<keyword evidence="2" id="KW-1133">Transmembrane helix</keyword>
<evidence type="ECO:0000259" key="3">
    <source>
        <dbReference type="Pfam" id="PF07699"/>
    </source>
</evidence>
<name>A0A9W7A582_9STRA</name>
<evidence type="ECO:0000313" key="4">
    <source>
        <dbReference type="EMBL" id="GMH63127.1"/>
    </source>
</evidence>
<feature type="domain" description="Tyrosine-protein kinase ephrin type A/B receptor-like" evidence="3">
    <location>
        <begin position="187"/>
        <end position="222"/>
    </location>
</feature>
<dbReference type="OrthoDB" id="439917at2759"/>
<dbReference type="EMBL" id="BRXW01000525">
    <property type="protein sequence ID" value="GMH63127.1"/>
    <property type="molecule type" value="Genomic_DNA"/>
</dbReference>
<dbReference type="PANTHER" id="PTHR46967:SF1">
    <property type="entry name" value="KERATIN-ASSOCIATED PROTEIN 16-1-LIKE"/>
    <property type="match status" value="1"/>
</dbReference>
<accession>A0A9W7A582</accession>
<feature type="region of interest" description="Disordered" evidence="1">
    <location>
        <begin position="975"/>
        <end position="1073"/>
    </location>
</feature>